<dbReference type="KEGG" id="lrz:BJI69_13760"/>
<evidence type="ECO:0000313" key="2">
    <source>
        <dbReference type="Proteomes" id="UP000182987"/>
    </source>
</evidence>
<accession>A0A0G9HGC2</accession>
<sequence length="95" mass="11128">MTALKELRKTAKPACARHPTCHLRFLIKTLIVGKFRGGIRCVLHRFSYLLFIAWHSMPPQFYEPSVLWRRFDWNSMRLILQARSIETAAITEARG</sequence>
<organism evidence="1 2">
    <name type="scientific">Luteibacter rhizovicinus DSM 16549</name>
    <dbReference type="NCBI Taxonomy" id="1440763"/>
    <lineage>
        <taxon>Bacteria</taxon>
        <taxon>Pseudomonadati</taxon>
        <taxon>Pseudomonadota</taxon>
        <taxon>Gammaproteobacteria</taxon>
        <taxon>Lysobacterales</taxon>
        <taxon>Rhodanobacteraceae</taxon>
        <taxon>Luteibacter</taxon>
    </lineage>
</organism>
<gene>
    <name evidence="1" type="ORF">BJI69_13760</name>
</gene>
<evidence type="ECO:0000313" key="1">
    <source>
        <dbReference type="EMBL" id="APG04852.1"/>
    </source>
</evidence>
<dbReference type="PATRIC" id="fig|1440763.5.peg.3101"/>
<keyword evidence="2" id="KW-1185">Reference proteome</keyword>
<protein>
    <submittedName>
        <fullName evidence="1">Uncharacterized protein</fullName>
    </submittedName>
</protein>
<proteinExistence type="predicted"/>
<dbReference type="Proteomes" id="UP000182987">
    <property type="component" value="Chromosome"/>
</dbReference>
<reference evidence="2" key="1">
    <citation type="submission" date="2016-09" db="EMBL/GenBank/DDBJ databases">
        <authorList>
            <person name="Lysoe E."/>
        </authorList>
    </citation>
    <scope>NUCLEOTIDE SEQUENCE [LARGE SCALE GENOMIC DNA]</scope>
    <source>
        <strain evidence="2">LJ96T</strain>
    </source>
</reference>
<name>A0A0G9HGC2_9GAMM</name>
<dbReference type="AlphaFoldDB" id="A0A0G9HGC2"/>
<dbReference type="EMBL" id="CP017480">
    <property type="protein sequence ID" value="APG04852.1"/>
    <property type="molecule type" value="Genomic_DNA"/>
</dbReference>